<dbReference type="SUPFAM" id="SSF47823">
    <property type="entry name" value="lambda integrase-like, N-terminal domain"/>
    <property type="match status" value="1"/>
</dbReference>
<dbReference type="Gene3D" id="1.10.150.130">
    <property type="match status" value="1"/>
</dbReference>
<dbReference type="EMBL" id="CALNXJ010000010">
    <property type="protein sequence ID" value="CAH3106452.1"/>
    <property type="molecule type" value="Genomic_DNA"/>
</dbReference>
<comment type="caution">
    <text evidence="2">The sequence shown here is derived from an EMBL/GenBank/DDBJ whole genome shotgun (WGS) entry which is preliminary data.</text>
</comment>
<name>A0AAU9W764_9CNID</name>
<organism evidence="2 3">
    <name type="scientific">Pocillopora meandrina</name>
    <dbReference type="NCBI Taxonomy" id="46732"/>
    <lineage>
        <taxon>Eukaryota</taxon>
        <taxon>Metazoa</taxon>
        <taxon>Cnidaria</taxon>
        <taxon>Anthozoa</taxon>
        <taxon>Hexacorallia</taxon>
        <taxon>Scleractinia</taxon>
        <taxon>Astrocoeniina</taxon>
        <taxon>Pocilloporidae</taxon>
        <taxon>Pocillopora</taxon>
    </lineage>
</organism>
<evidence type="ECO:0008006" key="4">
    <source>
        <dbReference type="Google" id="ProtNLM"/>
    </source>
</evidence>
<dbReference type="GO" id="GO:0003677">
    <property type="term" value="F:DNA binding"/>
    <property type="evidence" value="ECO:0007669"/>
    <property type="project" value="UniProtKB-KW"/>
</dbReference>
<sequence length="166" mass="18830">WSVLSLPVRVTFSDAPNSACGAFVKDSNLVFYQNWSPVVIWYSDNQNVESILQNGCRVADMHQLALLVIQICLEFHISLEVTWIPWERNAKADAISNLTDYDDYTINTTVLSSKANGTVMVYNRAFRGWNQFANDKLKGKAFPASPFHVALYLQHLLEETHSPSVY</sequence>
<feature type="non-terminal residue" evidence="2">
    <location>
        <position position="1"/>
    </location>
</feature>
<evidence type="ECO:0000313" key="2">
    <source>
        <dbReference type="EMBL" id="CAH3106452.1"/>
    </source>
</evidence>
<dbReference type="AlphaFoldDB" id="A0AAU9W764"/>
<protein>
    <recommendedName>
        <fullName evidence="4">RNase H type-1 domain-containing protein</fullName>
    </recommendedName>
</protein>
<dbReference type="Proteomes" id="UP001159428">
    <property type="component" value="Unassembled WGS sequence"/>
</dbReference>
<accession>A0AAU9W764</accession>
<reference evidence="2 3" key="1">
    <citation type="submission" date="2022-05" db="EMBL/GenBank/DDBJ databases">
        <authorList>
            <consortium name="Genoscope - CEA"/>
            <person name="William W."/>
        </authorList>
    </citation>
    <scope>NUCLEOTIDE SEQUENCE [LARGE SCALE GENOMIC DNA]</scope>
</reference>
<proteinExistence type="predicted"/>
<evidence type="ECO:0000256" key="1">
    <source>
        <dbReference type="ARBA" id="ARBA00023125"/>
    </source>
</evidence>
<keyword evidence="3" id="KW-1185">Reference proteome</keyword>
<keyword evidence="1" id="KW-0238">DNA-binding</keyword>
<gene>
    <name evidence="2" type="ORF">PMEA_00001551</name>
</gene>
<evidence type="ECO:0000313" key="3">
    <source>
        <dbReference type="Proteomes" id="UP001159428"/>
    </source>
</evidence>
<dbReference type="InterPro" id="IPR010998">
    <property type="entry name" value="Integrase_recombinase_N"/>
</dbReference>